<sequence length="171" mass="18978">MDHGRVNSTRLARYAALLLIGLSLAPAHASNWFVSSKPRILKNGDKTCTAYSAKTPSRIDFMQIRQPDGINHHVIVVRADTIPDSLRTGQAEILFPDGHQVSIPYRRSNSTGSPILIQTDGPGFENLLERFAISDSVRVSVKSSTTHFDVSFNGYGTGQVIDMFEKCRRQF</sequence>
<gene>
    <name evidence="2" type="ORF">DBV39_06470</name>
</gene>
<dbReference type="Proteomes" id="UP000244571">
    <property type="component" value="Chromosome"/>
</dbReference>
<evidence type="ECO:0000256" key="1">
    <source>
        <dbReference type="SAM" id="SignalP"/>
    </source>
</evidence>
<feature type="chain" id="PRO_5015307013" evidence="1">
    <location>
        <begin position="30"/>
        <end position="171"/>
    </location>
</feature>
<dbReference type="EMBL" id="CP028901">
    <property type="protein sequence ID" value="AWB33407.1"/>
    <property type="molecule type" value="Genomic_DNA"/>
</dbReference>
<evidence type="ECO:0000313" key="2">
    <source>
        <dbReference type="EMBL" id="AWB33407.1"/>
    </source>
</evidence>
<protein>
    <submittedName>
        <fullName evidence="2">Uncharacterized protein</fullName>
    </submittedName>
</protein>
<keyword evidence="1" id="KW-0732">Signal</keyword>
<name>A0A2R4XHW2_9BURK</name>
<evidence type="ECO:0000313" key="3">
    <source>
        <dbReference type="Proteomes" id="UP000244571"/>
    </source>
</evidence>
<dbReference type="AlphaFoldDB" id="A0A2R4XHW2"/>
<feature type="signal peptide" evidence="1">
    <location>
        <begin position="1"/>
        <end position="29"/>
    </location>
</feature>
<dbReference type="KEGG" id="boz:DBV39_06470"/>
<reference evidence="2 3" key="1">
    <citation type="submission" date="2018-04" db="EMBL/GenBank/DDBJ databases">
        <title>Bordetella sp. HZ20 isolated from seawater.</title>
        <authorList>
            <person name="Sun C."/>
        </authorList>
    </citation>
    <scope>NUCLEOTIDE SEQUENCE [LARGE SCALE GENOMIC DNA]</scope>
    <source>
        <strain evidence="2 3">HZ20</strain>
    </source>
</reference>
<keyword evidence="3" id="KW-1185">Reference proteome</keyword>
<accession>A0A2R4XHW2</accession>
<organism evidence="2 3">
    <name type="scientific">Orrella marina</name>
    <dbReference type="NCBI Taxonomy" id="2163011"/>
    <lineage>
        <taxon>Bacteria</taxon>
        <taxon>Pseudomonadati</taxon>
        <taxon>Pseudomonadota</taxon>
        <taxon>Betaproteobacteria</taxon>
        <taxon>Burkholderiales</taxon>
        <taxon>Alcaligenaceae</taxon>
        <taxon>Orrella</taxon>
    </lineage>
</organism>
<proteinExistence type="predicted"/>